<evidence type="ECO:0000313" key="2">
    <source>
        <dbReference type="Proteomes" id="UP000054995"/>
    </source>
</evidence>
<dbReference type="AlphaFoldDB" id="A0A0V1FN79"/>
<dbReference type="EMBL" id="JYDT01000057">
    <property type="protein sequence ID" value="KRY87349.1"/>
    <property type="molecule type" value="Genomic_DNA"/>
</dbReference>
<keyword evidence="2" id="KW-1185">Reference proteome</keyword>
<gene>
    <name evidence="1" type="ORF">T4D_12581</name>
</gene>
<name>A0A0V1FN79_TRIPS</name>
<accession>A0A0V1FN79</accession>
<proteinExistence type="predicted"/>
<evidence type="ECO:0000313" key="1">
    <source>
        <dbReference type="EMBL" id="KRY87349.1"/>
    </source>
</evidence>
<dbReference type="Proteomes" id="UP000054995">
    <property type="component" value="Unassembled WGS sequence"/>
</dbReference>
<sequence length="80" mass="9337">MVAKVHLQLLNICSNFYYVIKMEQGKSENTDDTRQIIEVTKQNKRGKELNRRSLANTLRRVLTESTFCYGVFCPIRQGHC</sequence>
<comment type="caution">
    <text evidence="1">The sequence shown here is derived from an EMBL/GenBank/DDBJ whole genome shotgun (WGS) entry which is preliminary data.</text>
</comment>
<reference evidence="1 2" key="1">
    <citation type="submission" date="2015-01" db="EMBL/GenBank/DDBJ databases">
        <title>Evolution of Trichinella species and genotypes.</title>
        <authorList>
            <person name="Korhonen P.K."/>
            <person name="Edoardo P."/>
            <person name="Giuseppe L.R."/>
            <person name="Gasser R.B."/>
        </authorList>
    </citation>
    <scope>NUCLEOTIDE SEQUENCE [LARGE SCALE GENOMIC DNA]</scope>
    <source>
        <strain evidence="1">ISS470</strain>
    </source>
</reference>
<organism evidence="1 2">
    <name type="scientific">Trichinella pseudospiralis</name>
    <name type="common">Parasitic roundworm</name>
    <dbReference type="NCBI Taxonomy" id="6337"/>
    <lineage>
        <taxon>Eukaryota</taxon>
        <taxon>Metazoa</taxon>
        <taxon>Ecdysozoa</taxon>
        <taxon>Nematoda</taxon>
        <taxon>Enoplea</taxon>
        <taxon>Dorylaimia</taxon>
        <taxon>Trichinellida</taxon>
        <taxon>Trichinellidae</taxon>
        <taxon>Trichinella</taxon>
    </lineage>
</organism>
<protein>
    <submittedName>
        <fullName evidence="1">Uncharacterized protein</fullName>
    </submittedName>
</protein>